<gene>
    <name evidence="2" type="ORF">GHC57_05050</name>
</gene>
<dbReference type="RefSeq" id="WP_153341814.1">
    <property type="nucleotide sequence ID" value="NZ_WIVE01000009.1"/>
</dbReference>
<feature type="domain" description="MoaB/Mog" evidence="1">
    <location>
        <begin position="10"/>
        <end position="169"/>
    </location>
</feature>
<dbReference type="InterPro" id="IPR050101">
    <property type="entry name" value="CinA"/>
</dbReference>
<keyword evidence="3" id="KW-1185">Reference proteome</keyword>
<dbReference type="Pfam" id="PF24102">
    <property type="entry name" value="FLAD1_M"/>
    <property type="match status" value="1"/>
</dbReference>
<comment type="caution">
    <text evidence="2">The sequence shown here is derived from an EMBL/GenBank/DDBJ whole genome shotgun (WGS) entry which is preliminary data.</text>
</comment>
<dbReference type="AlphaFoldDB" id="A0A7X1ZED7"/>
<dbReference type="InterPro" id="IPR056596">
    <property type="entry name" value="FLAD1_M"/>
</dbReference>
<evidence type="ECO:0000313" key="2">
    <source>
        <dbReference type="EMBL" id="MQX35882.1"/>
    </source>
</evidence>
<dbReference type="OrthoDB" id="9801454at2"/>
<dbReference type="Gene3D" id="3.40.980.10">
    <property type="entry name" value="MoaB/Mog-like domain"/>
    <property type="match status" value="1"/>
</dbReference>
<reference evidence="2 3" key="1">
    <citation type="submission" date="2019-10" db="EMBL/GenBank/DDBJ databases">
        <title>Draft whole-genome sequence of the purple nonsulfur photosynthetic bacterium Roseospira navarrensis DSM 15114.</title>
        <authorList>
            <person name="Kyndt J.A."/>
            <person name="Meyer T.E."/>
        </authorList>
    </citation>
    <scope>NUCLEOTIDE SEQUENCE [LARGE SCALE GENOMIC DNA]</scope>
    <source>
        <strain evidence="2 3">DSM 15114</strain>
    </source>
</reference>
<proteinExistence type="predicted"/>
<dbReference type="SMART" id="SM00852">
    <property type="entry name" value="MoCF_biosynth"/>
    <property type="match status" value="1"/>
</dbReference>
<dbReference type="PANTHER" id="PTHR13939">
    <property type="entry name" value="NICOTINAMIDE-NUCLEOTIDE AMIDOHYDROLASE PNCC"/>
    <property type="match status" value="1"/>
</dbReference>
<dbReference type="SUPFAM" id="SSF53218">
    <property type="entry name" value="Molybdenum cofactor biosynthesis proteins"/>
    <property type="match status" value="1"/>
</dbReference>
<name>A0A7X1ZED7_9PROT</name>
<dbReference type="EMBL" id="WIVE01000009">
    <property type="protein sequence ID" value="MQX35882.1"/>
    <property type="molecule type" value="Genomic_DNA"/>
</dbReference>
<dbReference type="Pfam" id="PF00994">
    <property type="entry name" value="MoCF_biosynth"/>
    <property type="match status" value="1"/>
</dbReference>
<dbReference type="Proteomes" id="UP000434582">
    <property type="component" value="Unassembled WGS sequence"/>
</dbReference>
<evidence type="ECO:0000259" key="1">
    <source>
        <dbReference type="SMART" id="SM00852"/>
    </source>
</evidence>
<protein>
    <submittedName>
        <fullName evidence="2">Competence/damage-inducible protein A</fullName>
    </submittedName>
</protein>
<organism evidence="2 3">
    <name type="scientific">Roseospira navarrensis</name>
    <dbReference type="NCBI Taxonomy" id="140058"/>
    <lineage>
        <taxon>Bacteria</taxon>
        <taxon>Pseudomonadati</taxon>
        <taxon>Pseudomonadota</taxon>
        <taxon>Alphaproteobacteria</taxon>
        <taxon>Rhodospirillales</taxon>
        <taxon>Rhodospirillaceae</taxon>
        <taxon>Roseospira</taxon>
    </lineage>
</organism>
<evidence type="ECO:0000313" key="3">
    <source>
        <dbReference type="Proteomes" id="UP000434582"/>
    </source>
</evidence>
<dbReference type="InterPro" id="IPR001453">
    <property type="entry name" value="MoaB/Mog_dom"/>
</dbReference>
<accession>A0A7X1ZED7</accession>
<dbReference type="CDD" id="cd00885">
    <property type="entry name" value="cinA"/>
    <property type="match status" value="1"/>
</dbReference>
<dbReference type="PANTHER" id="PTHR13939:SF0">
    <property type="entry name" value="NMN AMIDOHYDROLASE-LIKE PROTEIN YFAY"/>
    <property type="match status" value="1"/>
</dbReference>
<sequence length="252" mass="26363">MSDSEGSTAGLVIIGNEILSGRTQDTNARTLAQRLGTIGIPLREVRIVPDEDWAIVEAVEALRLRCTYVFTTGGIGPTHDDITAASIAAAFGLPLERDAEAERILRAHYGTDLTEARLKMAEMPRGATLIENPVSAAPGFRIGNVLVLAGVPKIMQAMLESVLPGLSGGPPLLSRAISAAAREGDIAAALSAIQDRWPAVEIGSYPWARGGLVGTTLVARGTDRAVLEAVVTDLCAMIDGMGLDATILERGA</sequence>
<dbReference type="InterPro" id="IPR036425">
    <property type="entry name" value="MoaB/Mog-like_dom_sf"/>
</dbReference>